<keyword evidence="6 7" id="KW-0961">Cell wall biogenesis/degradation</keyword>
<dbReference type="NCBIfam" id="TIGR01143">
    <property type="entry name" value="murF"/>
    <property type="match status" value="1"/>
</dbReference>
<proteinExistence type="inferred from homology"/>
<comment type="caution">
    <text evidence="10">The sequence shown here is derived from an EMBL/GenBank/DDBJ whole genome shotgun (WGS) entry which is preliminary data.</text>
</comment>
<comment type="catalytic activity">
    <reaction evidence="6 7">
        <text>D-alanyl-D-alanine + UDP-N-acetyl-alpha-D-muramoyl-L-alanyl-gamma-D-glutamyl-meso-2,6-diaminopimelate + ATP = UDP-N-acetyl-alpha-D-muramoyl-L-alanyl-gamma-D-glutamyl-meso-2,6-diaminopimeloyl-D-alanyl-D-alanine + ADP + phosphate + H(+)</text>
        <dbReference type="Rhea" id="RHEA:28374"/>
        <dbReference type="ChEBI" id="CHEBI:15378"/>
        <dbReference type="ChEBI" id="CHEBI:30616"/>
        <dbReference type="ChEBI" id="CHEBI:43474"/>
        <dbReference type="ChEBI" id="CHEBI:57822"/>
        <dbReference type="ChEBI" id="CHEBI:61386"/>
        <dbReference type="ChEBI" id="CHEBI:83905"/>
        <dbReference type="ChEBI" id="CHEBI:456216"/>
        <dbReference type="EC" id="6.3.2.10"/>
    </reaction>
</comment>
<dbReference type="InterPro" id="IPR005863">
    <property type="entry name" value="UDP-N-AcMur_synth"/>
</dbReference>
<dbReference type="GO" id="GO:0005737">
    <property type="term" value="C:cytoplasm"/>
    <property type="evidence" value="ECO:0007669"/>
    <property type="project" value="UniProtKB-SubCell"/>
</dbReference>
<dbReference type="InterPro" id="IPR013221">
    <property type="entry name" value="Mur_ligase_cen"/>
</dbReference>
<dbReference type="EMBL" id="CAJVAS010000002">
    <property type="protein sequence ID" value="CAG7605173.1"/>
    <property type="molecule type" value="Genomic_DNA"/>
</dbReference>
<keyword evidence="2 6" id="KW-0132">Cell division</keyword>
<comment type="pathway">
    <text evidence="6 7">Cell wall biogenesis; peptidoglycan biosynthesis.</text>
</comment>
<evidence type="ECO:0000256" key="4">
    <source>
        <dbReference type="ARBA" id="ARBA00022840"/>
    </source>
</evidence>
<keyword evidence="6 7" id="KW-0573">Peptidoglycan synthesis</keyword>
<dbReference type="EC" id="6.3.2.10" evidence="6 7"/>
<feature type="domain" description="Mur ligase C-terminal" evidence="8">
    <location>
        <begin position="320"/>
        <end position="448"/>
    </location>
</feature>
<name>A0A916JUY8_9BACL</name>
<comment type="subcellular location">
    <subcellularLocation>
        <location evidence="6 7">Cytoplasm</location>
    </subcellularLocation>
</comment>
<evidence type="ECO:0000256" key="7">
    <source>
        <dbReference type="RuleBase" id="RU004136"/>
    </source>
</evidence>
<keyword evidence="5 6" id="KW-0131">Cell cycle</keyword>
<comment type="similarity">
    <text evidence="6">Belongs to the MurCDEF family. MurF subfamily.</text>
</comment>
<dbReference type="HAMAP" id="MF_02019">
    <property type="entry name" value="MurF"/>
    <property type="match status" value="1"/>
</dbReference>
<sequence length="460" mass="50186">MIKRSLADIEQMAQGEGLRLEYEGLVAQGVSIDSRTIVPGQLFVPIVRLDDGHRYVEEAMRKGAAASLWQKDRPHPPEDIPLIMVDDTLSALQRLAAAYRVQLPVKIIAVTGSNGKTSTKDMLDSIFRTAYRVHKTQGNLNSQVGVPLTLLDMKETDDFAIIEMGMSERGQIERLSLLARPDAAIITMIGLSHLADLGTREEIAAAKLEIAAGLMPGGALIINGDEPLLTGSETIRQLEGTVDVIRFGQQAGNTYAATDEEQSGSGISFRIDGRPDRLELPLLGLHHVGNALAAYAAADRYGLPHRQIAEGLRQVTLTPMRMERIRTQGGHHIINDAWNASPASMKAAIRSLAELNGYRRKFLVLGDMLELGERETEYHREVGEGISCDAVDFVFTLGRLGRAIAEGAVAASFPAERVCSFDRMESLAEQLKAAAQAEDDVILIKGSRGMQMERLIGMLE</sequence>
<evidence type="ECO:0000313" key="11">
    <source>
        <dbReference type="Proteomes" id="UP000693672"/>
    </source>
</evidence>
<dbReference type="PANTHER" id="PTHR43024:SF1">
    <property type="entry name" value="UDP-N-ACETYLMURAMOYL-TRIPEPTIDE--D-ALANYL-D-ALANINE LIGASE"/>
    <property type="match status" value="1"/>
</dbReference>
<keyword evidence="4 6" id="KW-0067">ATP-binding</keyword>
<evidence type="ECO:0000256" key="1">
    <source>
        <dbReference type="ARBA" id="ARBA00022598"/>
    </source>
</evidence>
<dbReference type="RefSeq" id="WP_218090593.1">
    <property type="nucleotide sequence ID" value="NZ_CAJVAS010000002.1"/>
</dbReference>
<keyword evidence="11" id="KW-1185">Reference proteome</keyword>
<protein>
    <recommendedName>
        <fullName evidence="6 7">UDP-N-acetylmuramoyl-tripeptide--D-alanyl-D-alanine ligase</fullName>
        <ecNumber evidence="6 7">6.3.2.10</ecNumber>
    </recommendedName>
    <alternativeName>
        <fullName evidence="6">D-alanyl-D-alanine-adding enzyme</fullName>
    </alternativeName>
</protein>
<dbReference type="GO" id="GO:0047480">
    <property type="term" value="F:UDP-N-acetylmuramoyl-tripeptide-D-alanyl-D-alanine ligase activity"/>
    <property type="evidence" value="ECO:0007669"/>
    <property type="project" value="UniProtKB-UniRule"/>
</dbReference>
<accession>A0A916JUY8</accession>
<evidence type="ECO:0000256" key="6">
    <source>
        <dbReference type="HAMAP-Rule" id="MF_02019"/>
    </source>
</evidence>
<feature type="binding site" evidence="6">
    <location>
        <begin position="112"/>
        <end position="118"/>
    </location>
    <ligand>
        <name>ATP</name>
        <dbReference type="ChEBI" id="CHEBI:30616"/>
    </ligand>
</feature>
<dbReference type="Pfam" id="PF08245">
    <property type="entry name" value="Mur_ligase_M"/>
    <property type="match status" value="1"/>
</dbReference>
<organism evidence="10 11">
    <name type="scientific">Paenibacillus solanacearum</name>
    <dbReference type="NCBI Taxonomy" id="2048548"/>
    <lineage>
        <taxon>Bacteria</taxon>
        <taxon>Bacillati</taxon>
        <taxon>Bacillota</taxon>
        <taxon>Bacilli</taxon>
        <taxon>Bacillales</taxon>
        <taxon>Paenibacillaceae</taxon>
        <taxon>Paenibacillus</taxon>
    </lineage>
</organism>
<dbReference type="GO" id="GO:0005524">
    <property type="term" value="F:ATP binding"/>
    <property type="evidence" value="ECO:0007669"/>
    <property type="project" value="UniProtKB-UniRule"/>
</dbReference>
<dbReference type="GO" id="GO:0009252">
    <property type="term" value="P:peptidoglycan biosynthetic process"/>
    <property type="evidence" value="ECO:0007669"/>
    <property type="project" value="UniProtKB-UniRule"/>
</dbReference>
<evidence type="ECO:0000256" key="2">
    <source>
        <dbReference type="ARBA" id="ARBA00022618"/>
    </source>
</evidence>
<dbReference type="GO" id="GO:0051301">
    <property type="term" value="P:cell division"/>
    <property type="evidence" value="ECO:0007669"/>
    <property type="project" value="UniProtKB-KW"/>
</dbReference>
<keyword evidence="3 6" id="KW-0547">Nucleotide-binding</keyword>
<evidence type="ECO:0000259" key="9">
    <source>
        <dbReference type="Pfam" id="PF08245"/>
    </source>
</evidence>
<comment type="function">
    <text evidence="6 7">Involved in cell wall formation. Catalyzes the final step in the synthesis of UDP-N-acetylmuramoyl-pentapeptide, the precursor of murein.</text>
</comment>
<dbReference type="InterPro" id="IPR004101">
    <property type="entry name" value="Mur_ligase_C"/>
</dbReference>
<dbReference type="GO" id="GO:0008360">
    <property type="term" value="P:regulation of cell shape"/>
    <property type="evidence" value="ECO:0007669"/>
    <property type="project" value="UniProtKB-KW"/>
</dbReference>
<keyword evidence="6 7" id="KW-0133">Cell shape</keyword>
<dbReference type="GO" id="GO:0071555">
    <property type="term" value="P:cell wall organization"/>
    <property type="evidence" value="ECO:0007669"/>
    <property type="project" value="UniProtKB-KW"/>
</dbReference>
<dbReference type="InterPro" id="IPR051046">
    <property type="entry name" value="MurCDEF_CellWall_CoF430Synth"/>
</dbReference>
<gene>
    <name evidence="10" type="primary">murF_1</name>
    <name evidence="6" type="synonym">murF</name>
    <name evidence="10" type="ORF">PAESOLCIP111_00780</name>
</gene>
<evidence type="ECO:0000256" key="3">
    <source>
        <dbReference type="ARBA" id="ARBA00022741"/>
    </source>
</evidence>
<dbReference type="PANTHER" id="PTHR43024">
    <property type="entry name" value="UDP-N-ACETYLMURAMOYL-TRIPEPTIDE--D-ALANYL-D-ALANINE LIGASE"/>
    <property type="match status" value="1"/>
</dbReference>
<evidence type="ECO:0000259" key="8">
    <source>
        <dbReference type="Pfam" id="PF02875"/>
    </source>
</evidence>
<dbReference type="Proteomes" id="UP000693672">
    <property type="component" value="Unassembled WGS sequence"/>
</dbReference>
<feature type="domain" description="Mur ligase central" evidence="9">
    <location>
        <begin position="110"/>
        <end position="298"/>
    </location>
</feature>
<reference evidence="10" key="1">
    <citation type="submission" date="2021-06" db="EMBL/GenBank/DDBJ databases">
        <authorList>
            <person name="Criscuolo A."/>
        </authorList>
    </citation>
    <scope>NUCLEOTIDE SEQUENCE</scope>
    <source>
        <strain evidence="10">CIP111600</strain>
    </source>
</reference>
<dbReference type="Pfam" id="PF02875">
    <property type="entry name" value="Mur_ligase_C"/>
    <property type="match status" value="1"/>
</dbReference>
<keyword evidence="6" id="KW-0963">Cytoplasm</keyword>
<keyword evidence="1 6" id="KW-0436">Ligase</keyword>
<dbReference type="AlphaFoldDB" id="A0A916JUY8"/>
<evidence type="ECO:0000313" key="10">
    <source>
        <dbReference type="EMBL" id="CAG7605173.1"/>
    </source>
</evidence>
<evidence type="ECO:0000256" key="5">
    <source>
        <dbReference type="ARBA" id="ARBA00023306"/>
    </source>
</evidence>